<dbReference type="EMBL" id="CZQC01000069">
    <property type="protein sequence ID" value="CUS42717.1"/>
    <property type="molecule type" value="Genomic_DNA"/>
</dbReference>
<dbReference type="AlphaFoldDB" id="A0A160TGP7"/>
<feature type="region of interest" description="Disordered" evidence="1">
    <location>
        <begin position="33"/>
        <end position="53"/>
    </location>
</feature>
<dbReference type="GO" id="GO:0032153">
    <property type="term" value="C:cell division site"/>
    <property type="evidence" value="ECO:0007669"/>
    <property type="project" value="TreeGrafter"/>
</dbReference>
<evidence type="ECO:0000259" key="2">
    <source>
        <dbReference type="PROSITE" id="PS51724"/>
    </source>
</evidence>
<dbReference type="PANTHER" id="PTHR38687:SF1">
    <property type="entry name" value="CELL DIVISION PROTEIN DEDD"/>
    <property type="match status" value="1"/>
</dbReference>
<name>A0A160TGP7_9ZZZZ</name>
<dbReference type="GO" id="GO:0032506">
    <property type="term" value="P:cytokinetic process"/>
    <property type="evidence" value="ECO:0007669"/>
    <property type="project" value="TreeGrafter"/>
</dbReference>
<dbReference type="SUPFAM" id="SSF110997">
    <property type="entry name" value="Sporulation related repeat"/>
    <property type="match status" value="1"/>
</dbReference>
<sequence length="184" mass="20625">MELHLKKRILGALVTVGIAALVLPVVLDGSRTHRGLSSDIPPMPEPPQWSTLEDERKVRKELEQLASGEAEKMVSVPDIVVVDHDDTSRGGAQSDRSSLDDEQMPYAWTLQIGVFSQRDNAHRLRDKLRGLGYKAYVQEFAETKNTGVYVGPELTRAKAEELQAALKAELKQKDIYLRRYKAES</sequence>
<dbReference type="PROSITE" id="PS51724">
    <property type="entry name" value="SPOR"/>
    <property type="match status" value="1"/>
</dbReference>
<dbReference type="GO" id="GO:0030428">
    <property type="term" value="C:cell septum"/>
    <property type="evidence" value="ECO:0007669"/>
    <property type="project" value="TreeGrafter"/>
</dbReference>
<dbReference type="InterPro" id="IPR007730">
    <property type="entry name" value="SPOR-like_dom"/>
</dbReference>
<dbReference type="GO" id="GO:0042834">
    <property type="term" value="F:peptidoglycan binding"/>
    <property type="evidence" value="ECO:0007669"/>
    <property type="project" value="InterPro"/>
</dbReference>
<protein>
    <submittedName>
        <fullName evidence="3">DedD protein</fullName>
    </submittedName>
</protein>
<feature type="domain" description="SPOR" evidence="2">
    <location>
        <begin position="102"/>
        <end position="179"/>
    </location>
</feature>
<evidence type="ECO:0000313" key="3">
    <source>
        <dbReference type="EMBL" id="CUS42717.1"/>
    </source>
</evidence>
<evidence type="ECO:0000256" key="1">
    <source>
        <dbReference type="SAM" id="MobiDB-lite"/>
    </source>
</evidence>
<dbReference type="InterPro" id="IPR036680">
    <property type="entry name" value="SPOR-like_sf"/>
</dbReference>
<accession>A0A160TGP7</accession>
<gene>
    <name evidence="3" type="ORF">MGWOODY_Tha2690</name>
</gene>
<proteinExistence type="predicted"/>
<reference evidence="3" key="1">
    <citation type="submission" date="2015-10" db="EMBL/GenBank/DDBJ databases">
        <authorList>
            <person name="Gilbert D.G."/>
        </authorList>
    </citation>
    <scope>NUCLEOTIDE SEQUENCE</scope>
</reference>
<organism evidence="3">
    <name type="scientific">hydrothermal vent metagenome</name>
    <dbReference type="NCBI Taxonomy" id="652676"/>
    <lineage>
        <taxon>unclassified sequences</taxon>
        <taxon>metagenomes</taxon>
        <taxon>ecological metagenomes</taxon>
    </lineage>
</organism>
<dbReference type="Gene3D" id="3.30.70.1070">
    <property type="entry name" value="Sporulation related repeat"/>
    <property type="match status" value="1"/>
</dbReference>
<dbReference type="PANTHER" id="PTHR38687">
    <property type="entry name" value="CELL DIVISION PROTEIN DEDD-RELATED"/>
    <property type="match status" value="1"/>
</dbReference>
<dbReference type="Pfam" id="PF05036">
    <property type="entry name" value="SPOR"/>
    <property type="match status" value="1"/>
</dbReference>
<dbReference type="InterPro" id="IPR052521">
    <property type="entry name" value="Cell_div_SPOR-domain"/>
</dbReference>